<evidence type="ECO:0000313" key="3">
    <source>
        <dbReference type="EMBL" id="AUX41582.1"/>
    </source>
</evidence>
<dbReference type="PROSITE" id="PS51257">
    <property type="entry name" value="PROKAR_LIPOPROTEIN"/>
    <property type="match status" value="1"/>
</dbReference>
<dbReference type="Proteomes" id="UP000238348">
    <property type="component" value="Chromosome"/>
</dbReference>
<reference evidence="3 4" key="1">
    <citation type="submission" date="2015-09" db="EMBL/GenBank/DDBJ databases">
        <title>Sorangium comparison.</title>
        <authorList>
            <person name="Zaburannyi N."/>
            <person name="Bunk B."/>
            <person name="Overmann J."/>
            <person name="Mueller R."/>
        </authorList>
    </citation>
    <scope>NUCLEOTIDE SEQUENCE [LARGE SCALE GENOMIC DNA]</scope>
    <source>
        <strain evidence="3 4">So ce26</strain>
    </source>
</reference>
<name>A0A2L0EQP9_SORCE</name>
<protein>
    <recommendedName>
        <fullName evidence="5">Secreted protein</fullName>
    </recommendedName>
</protein>
<evidence type="ECO:0008006" key="5">
    <source>
        <dbReference type="Google" id="ProtNLM"/>
    </source>
</evidence>
<feature type="signal peptide" evidence="2">
    <location>
        <begin position="1"/>
        <end position="28"/>
    </location>
</feature>
<proteinExistence type="predicted"/>
<feature type="compositionally biased region" description="Low complexity" evidence="1">
    <location>
        <begin position="46"/>
        <end position="62"/>
    </location>
</feature>
<dbReference type="EMBL" id="CP012673">
    <property type="protein sequence ID" value="AUX41582.1"/>
    <property type="molecule type" value="Genomic_DNA"/>
</dbReference>
<dbReference type="AlphaFoldDB" id="A0A2L0EQP9"/>
<evidence type="ECO:0000256" key="2">
    <source>
        <dbReference type="SAM" id="SignalP"/>
    </source>
</evidence>
<keyword evidence="2" id="KW-0732">Signal</keyword>
<evidence type="ECO:0000313" key="4">
    <source>
        <dbReference type="Proteomes" id="UP000238348"/>
    </source>
</evidence>
<feature type="region of interest" description="Disordered" evidence="1">
    <location>
        <begin position="30"/>
        <end position="85"/>
    </location>
</feature>
<gene>
    <name evidence="3" type="ORF">SOCE26_030030</name>
</gene>
<feature type="chain" id="PRO_5014701186" description="Secreted protein" evidence="2">
    <location>
        <begin position="29"/>
        <end position="85"/>
    </location>
</feature>
<organism evidence="3 4">
    <name type="scientific">Sorangium cellulosum</name>
    <name type="common">Polyangium cellulosum</name>
    <dbReference type="NCBI Taxonomy" id="56"/>
    <lineage>
        <taxon>Bacteria</taxon>
        <taxon>Pseudomonadati</taxon>
        <taxon>Myxococcota</taxon>
        <taxon>Polyangia</taxon>
        <taxon>Polyangiales</taxon>
        <taxon>Polyangiaceae</taxon>
        <taxon>Sorangium</taxon>
    </lineage>
</organism>
<accession>A0A2L0EQP9</accession>
<sequence length="85" mass="8951">MNYRVQTSIRRTSSIVMMLLLSACSKEMGDGPWAGAAGGPTRSTGEAAAPARPEPRATAATASWSEGAEQLPRNRRLAQPRAGLP</sequence>
<evidence type="ECO:0000256" key="1">
    <source>
        <dbReference type="SAM" id="MobiDB-lite"/>
    </source>
</evidence>